<sequence length="330" mass="37466">KPIRMRWHNRYWGLNLFTCLYDVFLFMKNLFRLNKVIKSTKPDIIHTNTLESIGLIIFPSVIHKIPIFWHVRILLQYKSITIRFYVKLISLFVNRVIAISRAVEQTLIKAGMKPDKISVVYNPIDTELFRPQNRATCRKKFGLSKNSIIIGSLGRLTPDKGFEILIRAMASVVRQYPDTCLLIAGDEWIKGYREKLSRTAEQIGVLSNLILINRQKKIAELISALDVVVLASPKKEGFGRVLAEAMACGVPVIGTKVGGVPEIITHGENGLLVEPGDPRALSEAILKLLKNRTLTAELVRNGRKVVQTKFSVEKHINRIKLIYEDGLRMK</sequence>
<dbReference type="PANTHER" id="PTHR12526:SF630">
    <property type="entry name" value="GLYCOSYLTRANSFERASE"/>
    <property type="match status" value="1"/>
</dbReference>
<dbReference type="EMBL" id="DRIG01000025">
    <property type="protein sequence ID" value="HEC77925.1"/>
    <property type="molecule type" value="Genomic_DNA"/>
</dbReference>
<dbReference type="InterPro" id="IPR028098">
    <property type="entry name" value="Glyco_trans_4-like_N"/>
</dbReference>
<keyword evidence="1" id="KW-0812">Transmembrane</keyword>
<dbReference type="AlphaFoldDB" id="A0A9C9EL26"/>
<accession>A0A9C9EL26</accession>
<feature type="non-terminal residue" evidence="4">
    <location>
        <position position="1"/>
    </location>
</feature>
<dbReference type="Pfam" id="PF13439">
    <property type="entry name" value="Glyco_transf_4"/>
    <property type="match status" value="1"/>
</dbReference>
<organism evidence="4 5">
    <name type="scientific">candidate division WOR-3 bacterium</name>
    <dbReference type="NCBI Taxonomy" id="2052148"/>
    <lineage>
        <taxon>Bacteria</taxon>
        <taxon>Bacteria division WOR-3</taxon>
    </lineage>
</organism>
<dbReference type="Proteomes" id="UP000885826">
    <property type="component" value="Unassembled WGS sequence"/>
</dbReference>
<evidence type="ECO:0000256" key="1">
    <source>
        <dbReference type="SAM" id="Phobius"/>
    </source>
</evidence>
<dbReference type="Gene3D" id="3.40.50.2000">
    <property type="entry name" value="Glycogen Phosphorylase B"/>
    <property type="match status" value="2"/>
</dbReference>
<gene>
    <name evidence="4" type="ORF">ENI34_02130</name>
</gene>
<reference evidence="4" key="1">
    <citation type="journal article" date="2020" name="mSystems">
        <title>Genome- and Community-Level Interaction Insights into Carbon Utilization and Element Cycling Functions of Hydrothermarchaeota in Hydrothermal Sediment.</title>
        <authorList>
            <person name="Zhou Z."/>
            <person name="Liu Y."/>
            <person name="Xu W."/>
            <person name="Pan J."/>
            <person name="Luo Z.H."/>
            <person name="Li M."/>
        </authorList>
    </citation>
    <scope>NUCLEOTIDE SEQUENCE</scope>
    <source>
        <strain evidence="4">HyVt-388</strain>
    </source>
</reference>
<dbReference type="PANTHER" id="PTHR12526">
    <property type="entry name" value="GLYCOSYLTRANSFERASE"/>
    <property type="match status" value="1"/>
</dbReference>
<evidence type="ECO:0000259" key="2">
    <source>
        <dbReference type="Pfam" id="PF00534"/>
    </source>
</evidence>
<dbReference type="CDD" id="cd03801">
    <property type="entry name" value="GT4_PimA-like"/>
    <property type="match status" value="1"/>
</dbReference>
<evidence type="ECO:0000313" key="4">
    <source>
        <dbReference type="EMBL" id="HEC77925.1"/>
    </source>
</evidence>
<feature type="transmembrane region" description="Helical" evidence="1">
    <location>
        <begin position="12"/>
        <end position="31"/>
    </location>
</feature>
<dbReference type="SUPFAM" id="SSF53756">
    <property type="entry name" value="UDP-Glycosyltransferase/glycogen phosphorylase"/>
    <property type="match status" value="1"/>
</dbReference>
<dbReference type="GO" id="GO:0016757">
    <property type="term" value="F:glycosyltransferase activity"/>
    <property type="evidence" value="ECO:0007669"/>
    <property type="project" value="InterPro"/>
</dbReference>
<dbReference type="InterPro" id="IPR001296">
    <property type="entry name" value="Glyco_trans_1"/>
</dbReference>
<dbReference type="Pfam" id="PF00534">
    <property type="entry name" value="Glycos_transf_1"/>
    <property type="match status" value="1"/>
</dbReference>
<feature type="domain" description="Glycosyl transferase family 1" evidence="2">
    <location>
        <begin position="136"/>
        <end position="304"/>
    </location>
</feature>
<evidence type="ECO:0000259" key="3">
    <source>
        <dbReference type="Pfam" id="PF13439"/>
    </source>
</evidence>
<proteinExistence type="predicted"/>
<protein>
    <submittedName>
        <fullName evidence="4">Glycosyltransferase family 1 protein</fullName>
    </submittedName>
</protein>
<name>A0A9C9EL26_UNCW3</name>
<feature type="domain" description="Glycosyltransferase subfamily 4-like N-terminal" evidence="3">
    <location>
        <begin position="26"/>
        <end position="127"/>
    </location>
</feature>
<evidence type="ECO:0000313" key="5">
    <source>
        <dbReference type="Proteomes" id="UP000885826"/>
    </source>
</evidence>
<keyword evidence="1" id="KW-0472">Membrane</keyword>
<comment type="caution">
    <text evidence="4">The sequence shown here is derived from an EMBL/GenBank/DDBJ whole genome shotgun (WGS) entry which is preliminary data.</text>
</comment>
<keyword evidence="1" id="KW-1133">Transmembrane helix</keyword>